<organism evidence="2 3">
    <name type="scientific">Virgisporangium ochraceum</name>
    <dbReference type="NCBI Taxonomy" id="65505"/>
    <lineage>
        <taxon>Bacteria</taxon>
        <taxon>Bacillati</taxon>
        <taxon>Actinomycetota</taxon>
        <taxon>Actinomycetes</taxon>
        <taxon>Micromonosporales</taxon>
        <taxon>Micromonosporaceae</taxon>
        <taxon>Virgisporangium</taxon>
    </lineage>
</organism>
<keyword evidence="2" id="KW-0489">Methyltransferase</keyword>
<dbReference type="InterPro" id="IPR013216">
    <property type="entry name" value="Methyltransf_11"/>
</dbReference>
<feature type="domain" description="Methyltransferase type 11" evidence="1">
    <location>
        <begin position="59"/>
        <end position="151"/>
    </location>
</feature>
<dbReference type="Gene3D" id="3.40.50.150">
    <property type="entry name" value="Vaccinia Virus protein VP39"/>
    <property type="match status" value="1"/>
</dbReference>
<dbReference type="AlphaFoldDB" id="A0A8J4EHM0"/>
<dbReference type="PANTHER" id="PTHR42912">
    <property type="entry name" value="METHYLTRANSFERASE"/>
    <property type="match status" value="1"/>
</dbReference>
<evidence type="ECO:0000259" key="1">
    <source>
        <dbReference type="Pfam" id="PF08241"/>
    </source>
</evidence>
<dbReference type="InterPro" id="IPR029063">
    <property type="entry name" value="SAM-dependent_MTases_sf"/>
</dbReference>
<evidence type="ECO:0000313" key="3">
    <source>
        <dbReference type="Proteomes" id="UP000635606"/>
    </source>
</evidence>
<gene>
    <name evidence="2" type="ORF">Voc01_072590</name>
</gene>
<dbReference type="PANTHER" id="PTHR42912:SF93">
    <property type="entry name" value="N6-ADENOSINE-METHYLTRANSFERASE TMT1A"/>
    <property type="match status" value="1"/>
</dbReference>
<proteinExistence type="predicted"/>
<dbReference type="SUPFAM" id="SSF53335">
    <property type="entry name" value="S-adenosyl-L-methionine-dependent methyltransferases"/>
    <property type="match status" value="1"/>
</dbReference>
<accession>A0A8J4EHM0</accession>
<protein>
    <submittedName>
        <fullName evidence="2">Methyltransferase</fullName>
    </submittedName>
</protein>
<dbReference type="Pfam" id="PF08241">
    <property type="entry name" value="Methyltransf_11"/>
    <property type="match status" value="1"/>
</dbReference>
<keyword evidence="3" id="KW-1185">Reference proteome</keyword>
<dbReference type="GO" id="GO:0032259">
    <property type="term" value="P:methylation"/>
    <property type="evidence" value="ECO:0007669"/>
    <property type="project" value="UniProtKB-KW"/>
</dbReference>
<dbReference type="InterPro" id="IPR050508">
    <property type="entry name" value="Methyltransf_Superfamily"/>
</dbReference>
<reference evidence="2" key="1">
    <citation type="submission" date="2021-01" db="EMBL/GenBank/DDBJ databases">
        <title>Whole genome shotgun sequence of Virgisporangium ochraceum NBRC 16418.</title>
        <authorList>
            <person name="Komaki H."/>
            <person name="Tamura T."/>
        </authorList>
    </citation>
    <scope>NUCLEOTIDE SEQUENCE</scope>
    <source>
        <strain evidence="2">NBRC 16418</strain>
    </source>
</reference>
<name>A0A8J4EHM0_9ACTN</name>
<dbReference type="CDD" id="cd02440">
    <property type="entry name" value="AdoMet_MTases"/>
    <property type="match status" value="1"/>
</dbReference>
<sequence>MDIDTGVNHAAWTAVSEKYWREYDELLVLARDGFSLVDVEREVLTPLLARGPEVVHLQSGDGIDDHALVKAGARSVVGVDYSSGAAAAAAKRATDLGAPISYVVATIPDTTLPDGCADLVYTGKGALIWMTDLDAWAREVARLLRPGGHLWVYDGHPAFALWSWDLDEARIRPDRRYFMRSYPCDSYPANGAVEYQWNLGQIVNAVVAAGLPIRHLGEHPEPFWKMGEMEAAAWQGHLPNTFSLLAGPR</sequence>
<comment type="caution">
    <text evidence="2">The sequence shown here is derived from an EMBL/GenBank/DDBJ whole genome shotgun (WGS) entry which is preliminary data.</text>
</comment>
<dbReference type="EMBL" id="BOPH01000098">
    <property type="protein sequence ID" value="GIJ72342.1"/>
    <property type="molecule type" value="Genomic_DNA"/>
</dbReference>
<evidence type="ECO:0000313" key="2">
    <source>
        <dbReference type="EMBL" id="GIJ72342.1"/>
    </source>
</evidence>
<dbReference type="RefSeq" id="WP_203932185.1">
    <property type="nucleotide sequence ID" value="NZ_BOPH01000098.1"/>
</dbReference>
<keyword evidence="2" id="KW-0808">Transferase</keyword>
<dbReference type="Proteomes" id="UP000635606">
    <property type="component" value="Unassembled WGS sequence"/>
</dbReference>
<dbReference type="GO" id="GO:0008757">
    <property type="term" value="F:S-adenosylmethionine-dependent methyltransferase activity"/>
    <property type="evidence" value="ECO:0007669"/>
    <property type="project" value="InterPro"/>
</dbReference>